<evidence type="ECO:0000313" key="1">
    <source>
        <dbReference type="EMBL" id="MCI98070.1"/>
    </source>
</evidence>
<name>A0A392WLF2_9FABA</name>
<dbReference type="EMBL" id="LXQA011463186">
    <property type="protein sequence ID" value="MCI98070.1"/>
    <property type="molecule type" value="Genomic_DNA"/>
</dbReference>
<proteinExistence type="predicted"/>
<comment type="caution">
    <text evidence="1">The sequence shown here is derived from an EMBL/GenBank/DDBJ whole genome shotgun (WGS) entry which is preliminary data.</text>
</comment>
<dbReference type="AlphaFoldDB" id="A0A392WLF2"/>
<keyword evidence="2" id="KW-1185">Reference proteome</keyword>
<sequence length="36" mass="4401">MDPQQTYNNGTGRRIGTRKGFMEERLWQSMLPKRMW</sequence>
<evidence type="ECO:0000313" key="2">
    <source>
        <dbReference type="Proteomes" id="UP000265520"/>
    </source>
</evidence>
<protein>
    <submittedName>
        <fullName evidence="1">Uncharacterized protein</fullName>
    </submittedName>
</protein>
<dbReference type="Proteomes" id="UP000265520">
    <property type="component" value="Unassembled WGS sequence"/>
</dbReference>
<organism evidence="1 2">
    <name type="scientific">Trifolium medium</name>
    <dbReference type="NCBI Taxonomy" id="97028"/>
    <lineage>
        <taxon>Eukaryota</taxon>
        <taxon>Viridiplantae</taxon>
        <taxon>Streptophyta</taxon>
        <taxon>Embryophyta</taxon>
        <taxon>Tracheophyta</taxon>
        <taxon>Spermatophyta</taxon>
        <taxon>Magnoliopsida</taxon>
        <taxon>eudicotyledons</taxon>
        <taxon>Gunneridae</taxon>
        <taxon>Pentapetalae</taxon>
        <taxon>rosids</taxon>
        <taxon>fabids</taxon>
        <taxon>Fabales</taxon>
        <taxon>Fabaceae</taxon>
        <taxon>Papilionoideae</taxon>
        <taxon>50 kb inversion clade</taxon>
        <taxon>NPAAA clade</taxon>
        <taxon>Hologalegina</taxon>
        <taxon>IRL clade</taxon>
        <taxon>Trifolieae</taxon>
        <taxon>Trifolium</taxon>
    </lineage>
</organism>
<reference evidence="1 2" key="1">
    <citation type="journal article" date="2018" name="Front. Plant Sci.">
        <title>Red Clover (Trifolium pratense) and Zigzag Clover (T. medium) - A Picture of Genomic Similarities and Differences.</title>
        <authorList>
            <person name="Dluhosova J."/>
            <person name="Istvanek J."/>
            <person name="Nedelnik J."/>
            <person name="Repkova J."/>
        </authorList>
    </citation>
    <scope>NUCLEOTIDE SEQUENCE [LARGE SCALE GENOMIC DNA]</scope>
    <source>
        <strain evidence="2">cv. 10/8</strain>
        <tissue evidence="1">Leaf</tissue>
    </source>
</reference>
<accession>A0A392WLF2</accession>
<feature type="non-terminal residue" evidence="1">
    <location>
        <position position="36"/>
    </location>
</feature>